<evidence type="ECO:0000313" key="5">
    <source>
        <dbReference type="Proteomes" id="UP000663583"/>
    </source>
</evidence>
<accession>A0AAX1J9F2</accession>
<dbReference type="KEGG" id="mku:I2456_00475"/>
<dbReference type="Gene3D" id="3.10.450.50">
    <property type="match status" value="1"/>
</dbReference>
<dbReference type="EMBL" id="CP065047">
    <property type="protein sequence ID" value="QPI38105.1"/>
    <property type="molecule type" value="Genomic_DNA"/>
</dbReference>
<evidence type="ECO:0000313" key="3">
    <source>
        <dbReference type="EMBL" id="QPI38105.1"/>
    </source>
</evidence>
<evidence type="ECO:0000313" key="2">
    <source>
        <dbReference type="EMBL" id="GFG65545.1"/>
    </source>
</evidence>
<proteinExistence type="predicted"/>
<gene>
    <name evidence="3" type="ORF">I2456_00475</name>
    <name evidence="2" type="ORF">MKUB_30350</name>
</gene>
<protein>
    <submittedName>
        <fullName evidence="3">Nuclear transport factor 2 family protein</fullName>
    </submittedName>
</protein>
<reference evidence="3" key="3">
    <citation type="submission" date="2020-11" db="EMBL/GenBank/DDBJ databases">
        <title>Intraspecies plasmid and genomic variation of Mycobacterium kubicae revealed by the complete genome sequences of two clinical isolates.</title>
        <authorList>
            <person name="Hendrix J.R."/>
            <person name="Epperson L.E."/>
            <person name="Honda J.R."/>
            <person name="Strong M."/>
        </authorList>
    </citation>
    <scope>NUCLEOTIDE SEQUENCE</scope>
    <source>
        <strain evidence="3">JCM 13573</strain>
    </source>
</reference>
<reference evidence="2" key="2">
    <citation type="submission" date="2020-02" db="EMBL/GenBank/DDBJ databases">
        <authorList>
            <person name="Matsumoto Y."/>
            <person name="Kinjo T."/>
            <person name="Motooka D."/>
            <person name="Nabeya D."/>
            <person name="Jung N."/>
            <person name="Uechi K."/>
            <person name="Horii T."/>
            <person name="Iida T."/>
            <person name="Fujita J."/>
            <person name="Nakamura S."/>
        </authorList>
    </citation>
    <scope>NUCLEOTIDE SEQUENCE</scope>
    <source>
        <strain evidence="2">JCM 13573</strain>
    </source>
</reference>
<dbReference type="InterPro" id="IPR032710">
    <property type="entry name" value="NTF2-like_dom_sf"/>
</dbReference>
<organism evidence="3 5">
    <name type="scientific">Mycobacterium kubicae</name>
    <dbReference type="NCBI Taxonomy" id="120959"/>
    <lineage>
        <taxon>Bacteria</taxon>
        <taxon>Bacillati</taxon>
        <taxon>Actinomycetota</taxon>
        <taxon>Actinomycetes</taxon>
        <taxon>Mycobacteriales</taxon>
        <taxon>Mycobacteriaceae</taxon>
        <taxon>Mycobacterium</taxon>
        <taxon>Mycobacterium simiae complex</taxon>
    </lineage>
</organism>
<feature type="domain" description="SnoaL-like" evidence="1">
    <location>
        <begin position="29"/>
        <end position="122"/>
    </location>
</feature>
<sequence>MSDHDIHALVQRWISPAPDGKAVFNIHPDAAEMLTEDAVWQMPPSNPLGAVRGRDAIMKIQTLAKSVYQWDTIKLRPIRVIVEGDQAVAFYEITCRQVIDDEPYACQYAHFLTFRDGKICEIVDLFDSLSWFRQSGHKLESVS</sequence>
<name>A0AAX1J9F2_9MYCO</name>
<dbReference type="AlphaFoldDB" id="A0AAX1J9F2"/>
<reference evidence="2 4" key="1">
    <citation type="journal article" date="2019" name="Emerg. Microbes Infect.">
        <title>Comprehensive subspecies identification of 175 nontuberculous mycobacteria species based on 7547 genomic profiles.</title>
        <authorList>
            <person name="Matsumoto Y."/>
            <person name="Kinjo T."/>
            <person name="Motooka D."/>
            <person name="Nabeya D."/>
            <person name="Jung N."/>
            <person name="Uechi K."/>
            <person name="Horii T."/>
            <person name="Iida T."/>
            <person name="Fujita J."/>
            <person name="Nakamura S."/>
        </authorList>
    </citation>
    <scope>NUCLEOTIDE SEQUENCE [LARGE SCALE GENOMIC DNA]</scope>
    <source>
        <strain evidence="2 4">JCM 13573</strain>
    </source>
</reference>
<evidence type="ECO:0000259" key="1">
    <source>
        <dbReference type="Pfam" id="PF12680"/>
    </source>
</evidence>
<dbReference type="Proteomes" id="UP000663583">
    <property type="component" value="Chromosome"/>
</dbReference>
<keyword evidence="4" id="KW-1185">Reference proteome</keyword>
<dbReference type="InterPro" id="IPR037401">
    <property type="entry name" value="SnoaL-like"/>
</dbReference>
<dbReference type="RefSeq" id="WP_085074396.1">
    <property type="nucleotide sequence ID" value="NZ_BLKU01000005.1"/>
</dbReference>
<dbReference type="SUPFAM" id="SSF54427">
    <property type="entry name" value="NTF2-like"/>
    <property type="match status" value="1"/>
</dbReference>
<dbReference type="Pfam" id="PF12680">
    <property type="entry name" value="SnoaL_2"/>
    <property type="match status" value="1"/>
</dbReference>
<dbReference type="EMBL" id="BLKU01000005">
    <property type="protein sequence ID" value="GFG65545.1"/>
    <property type="molecule type" value="Genomic_DNA"/>
</dbReference>
<dbReference type="Proteomes" id="UP000465306">
    <property type="component" value="Unassembled WGS sequence"/>
</dbReference>
<evidence type="ECO:0000313" key="4">
    <source>
        <dbReference type="Proteomes" id="UP000465306"/>
    </source>
</evidence>